<dbReference type="EMBL" id="JXJN01023636">
    <property type="status" value="NOT_ANNOTATED_CDS"/>
    <property type="molecule type" value="Genomic_DNA"/>
</dbReference>
<dbReference type="GO" id="GO:0017171">
    <property type="term" value="F:serine hydrolase activity"/>
    <property type="evidence" value="ECO:0007669"/>
    <property type="project" value="TreeGrafter"/>
</dbReference>
<dbReference type="EMBL" id="JXJN01023638">
    <property type="status" value="NOT_ANNOTATED_CDS"/>
    <property type="molecule type" value="Genomic_DNA"/>
</dbReference>
<name>A0A1B0C0I9_9MUSC</name>
<dbReference type="EMBL" id="JXJN01023637">
    <property type="status" value="NOT_ANNOTATED_CDS"/>
    <property type="molecule type" value="Genomic_DNA"/>
</dbReference>
<dbReference type="Proteomes" id="UP000092460">
    <property type="component" value="Unassembled WGS sequence"/>
</dbReference>
<accession>A0A1B0C0I9</accession>
<reference evidence="2" key="1">
    <citation type="submission" date="2015-01" db="EMBL/GenBank/DDBJ databases">
        <authorList>
            <person name="Aksoy S."/>
            <person name="Warren W."/>
            <person name="Wilson R.K."/>
        </authorList>
    </citation>
    <scope>NUCLEOTIDE SEQUENCE [LARGE SCALE GENOMIC DNA]</scope>
    <source>
        <strain evidence="2">IAEA</strain>
    </source>
</reference>
<evidence type="ECO:0000313" key="1">
    <source>
        <dbReference type="EnsemblMetazoa" id="GPPI045943-PA"/>
    </source>
</evidence>
<protein>
    <submittedName>
        <fullName evidence="1">Uncharacterized protein</fullName>
    </submittedName>
</protein>
<dbReference type="VEuPathDB" id="VectorBase:GPPI045943"/>
<dbReference type="Gene3D" id="3.40.50.1820">
    <property type="entry name" value="alpha/beta hydrolase"/>
    <property type="match status" value="1"/>
</dbReference>
<proteinExistence type="predicted"/>
<dbReference type="STRING" id="67801.A0A1B0C0I9"/>
<sequence>MKTLNRPKFSILGWSDCGVIALVIADLVWGANAYVSDEDVNILKSVRDVKKRTARMREPLEKVYGAERFAEIWDEWTNHSGNASDRHVNMLRVMAKAERANRVRRTARLRLLPILQPAGISKLIDSSPFPSPVSFMLVPPPSPGKAPKPSKPAFEPARNLNNECMYCSKVQEFTDSVALNLMHISYAILNKVSLRCISISKYNPFQDGMVITYRSNFKARESNKI</sequence>
<keyword evidence="2" id="KW-1185">Reference proteome</keyword>
<organism evidence="1 2">
    <name type="scientific">Glossina palpalis gambiensis</name>
    <dbReference type="NCBI Taxonomy" id="67801"/>
    <lineage>
        <taxon>Eukaryota</taxon>
        <taxon>Metazoa</taxon>
        <taxon>Ecdysozoa</taxon>
        <taxon>Arthropoda</taxon>
        <taxon>Hexapoda</taxon>
        <taxon>Insecta</taxon>
        <taxon>Pterygota</taxon>
        <taxon>Neoptera</taxon>
        <taxon>Endopterygota</taxon>
        <taxon>Diptera</taxon>
        <taxon>Brachycera</taxon>
        <taxon>Muscomorpha</taxon>
        <taxon>Hippoboscoidea</taxon>
        <taxon>Glossinidae</taxon>
        <taxon>Glossina</taxon>
    </lineage>
</organism>
<reference evidence="1" key="2">
    <citation type="submission" date="2020-05" db="UniProtKB">
        <authorList>
            <consortium name="EnsemblMetazoa"/>
        </authorList>
    </citation>
    <scope>IDENTIFICATION</scope>
    <source>
        <strain evidence="1">IAEA</strain>
    </source>
</reference>
<dbReference type="InterPro" id="IPR029058">
    <property type="entry name" value="AB_hydrolase_fold"/>
</dbReference>
<dbReference type="PANTHER" id="PTHR46331:SF2">
    <property type="entry name" value="VALACYCLOVIR HYDROLASE"/>
    <property type="match status" value="1"/>
</dbReference>
<dbReference type="AlphaFoldDB" id="A0A1B0C0I9"/>
<evidence type="ECO:0000313" key="2">
    <source>
        <dbReference type="Proteomes" id="UP000092460"/>
    </source>
</evidence>
<dbReference type="EnsemblMetazoa" id="GPPI045943-RA">
    <property type="protein sequence ID" value="GPPI045943-PA"/>
    <property type="gene ID" value="GPPI045943"/>
</dbReference>
<dbReference type="PANTHER" id="PTHR46331">
    <property type="entry name" value="VALACYCLOVIR HYDROLASE"/>
    <property type="match status" value="1"/>
</dbReference>